<feature type="region of interest" description="Disordered" evidence="1">
    <location>
        <begin position="81"/>
        <end position="131"/>
    </location>
</feature>
<dbReference type="Proteomes" id="UP000650467">
    <property type="component" value="Unassembled WGS sequence"/>
</dbReference>
<feature type="compositionally biased region" description="Gly residues" evidence="1">
    <location>
        <begin position="543"/>
        <end position="555"/>
    </location>
</feature>
<feature type="compositionally biased region" description="Low complexity" evidence="1">
    <location>
        <begin position="343"/>
        <end position="361"/>
    </location>
</feature>
<feature type="compositionally biased region" description="Gly residues" evidence="1">
    <location>
        <begin position="569"/>
        <end position="580"/>
    </location>
</feature>
<feature type="region of interest" description="Disordered" evidence="1">
    <location>
        <begin position="543"/>
        <end position="601"/>
    </location>
</feature>
<keyword evidence="2" id="KW-0732">Signal</keyword>
<evidence type="ECO:0000313" key="3">
    <source>
        <dbReference type="EMBL" id="KAG2438547.1"/>
    </source>
</evidence>
<feature type="compositionally biased region" description="Gly residues" evidence="1">
    <location>
        <begin position="733"/>
        <end position="747"/>
    </location>
</feature>
<feature type="region of interest" description="Disordered" evidence="1">
    <location>
        <begin position="661"/>
        <end position="689"/>
    </location>
</feature>
<evidence type="ECO:0000313" key="4">
    <source>
        <dbReference type="Proteomes" id="UP000650467"/>
    </source>
</evidence>
<accession>A0A835T418</accession>
<evidence type="ECO:0000256" key="1">
    <source>
        <dbReference type="SAM" id="MobiDB-lite"/>
    </source>
</evidence>
<keyword evidence="4" id="KW-1185">Reference proteome</keyword>
<feature type="region of interest" description="Disordered" evidence="1">
    <location>
        <begin position="933"/>
        <end position="961"/>
    </location>
</feature>
<feature type="compositionally biased region" description="Pro residues" evidence="1">
    <location>
        <begin position="330"/>
        <end position="342"/>
    </location>
</feature>
<protein>
    <submittedName>
        <fullName evidence="3">Uncharacterized protein</fullName>
    </submittedName>
</protein>
<feature type="compositionally biased region" description="Low complexity" evidence="1">
    <location>
        <begin position="933"/>
        <end position="947"/>
    </location>
</feature>
<feature type="chain" id="PRO_5032270594" evidence="2">
    <location>
        <begin position="29"/>
        <end position="961"/>
    </location>
</feature>
<name>A0A835T418_CHLIN</name>
<gene>
    <name evidence="3" type="ORF">HXX76_005098</name>
</gene>
<feature type="compositionally biased region" description="Basic and acidic residues" evidence="1">
    <location>
        <begin position="708"/>
        <end position="724"/>
    </location>
</feature>
<feature type="region of interest" description="Disordered" evidence="1">
    <location>
        <begin position="708"/>
        <end position="751"/>
    </location>
</feature>
<feature type="compositionally biased region" description="Polar residues" evidence="1">
    <location>
        <begin position="90"/>
        <end position="102"/>
    </location>
</feature>
<proteinExistence type="predicted"/>
<dbReference type="AlphaFoldDB" id="A0A835T418"/>
<feature type="compositionally biased region" description="Low complexity" evidence="1">
    <location>
        <begin position="391"/>
        <end position="420"/>
    </location>
</feature>
<organism evidence="3 4">
    <name type="scientific">Chlamydomonas incerta</name>
    <dbReference type="NCBI Taxonomy" id="51695"/>
    <lineage>
        <taxon>Eukaryota</taxon>
        <taxon>Viridiplantae</taxon>
        <taxon>Chlorophyta</taxon>
        <taxon>core chlorophytes</taxon>
        <taxon>Chlorophyceae</taxon>
        <taxon>CS clade</taxon>
        <taxon>Chlamydomonadales</taxon>
        <taxon>Chlamydomonadaceae</taxon>
        <taxon>Chlamydomonas</taxon>
    </lineage>
</organism>
<feature type="signal peptide" evidence="2">
    <location>
        <begin position="1"/>
        <end position="28"/>
    </location>
</feature>
<evidence type="ECO:0000256" key="2">
    <source>
        <dbReference type="SAM" id="SignalP"/>
    </source>
</evidence>
<dbReference type="EMBL" id="JAEHOC010000009">
    <property type="protein sequence ID" value="KAG2438547.1"/>
    <property type="molecule type" value="Genomic_DNA"/>
</dbReference>
<feature type="region of interest" description="Disordered" evidence="1">
    <location>
        <begin position="324"/>
        <end position="445"/>
    </location>
</feature>
<sequence>MRQLASPRRVPALFALGALLLLAGPASSQQAAQDTTSNRAPTPGSVATSSGVAVAALQANTHLLLHGEVLLGAALFLPRASTPHRPPLVRNSSTEDGASQQADPAAHGAAVTGSGAAPPSPTSFPGAQPAGDAAAAAAASSLLLSHADDADDTAAGSCDGDAWGQVQAALAAAAAAAVASGAAGGTGAAGGGGGFSLEATVRRRGDHWVVAQAREAISPAAIAAALRSAAAVEDPREAPPCRPVARLQYTFLVPLAGTHLASGPQQQQLLQQEEDEEAGVYQVLLVLQAPALPGAGGRTSAFIAVGDTAGGTEVRITLDASAPNLAAVRGPPPPAQPPPPQQQPQQLPAAAARHRAQAAAPERSHGRGVGAAGAQSHSAAVSGLVPPPPAVTAVTPWQHAASGSDSDSRSGRACSSVADADGARGGEAGAAQPMPPERQPGAAAAAAAQAAQQCAAAVCHHWAQRQQQAEHAHDTHDHYWLAGHSKAAVAAGRGPGRTCPPMHLPGLSIITAGGGRHDPLDPQPPQCPALVIASPSYDGRLGGGAAAPYGGGGGPHQRPPPVRQQQGKGPAGAAGAGAGVGPPHMVRAGSGVQRGEDGAPSAGASVAAAADAAAAAAGWSGSRGGNLWWYGLACGAAAGVLATAVLAAAVAAISGRGRSSSSLSAAVDEGQEQQHPLGRGAGVAGADQRHGQAYGDEEAWGTQHLLPHQHEQQPPRDPQDHEHYSPGGRHGADGGGSGSPGRVGAPGGLLRRTASGLGSLLSTPLRRARLGAAGRYAPAGSPIAEEGYAYGSGGGDGGATAVAAVAAAGGMLEGSGEANGGGGGGAGTGSLLRWRHHEGGSAGVDGGAMAAGEDGDGAAFLAELEAAAGGGGRGGGGGGGFASTLAQLSPSVLKLLAAGRSATGSWGRDEQGRLRRFSARTTRILNSILASSGGAAAGAPGAAAGVAGADGGEGGAAVADE</sequence>
<reference evidence="3" key="1">
    <citation type="journal article" date="2020" name="bioRxiv">
        <title>Comparative genomics of Chlamydomonas.</title>
        <authorList>
            <person name="Craig R.J."/>
            <person name="Hasan A.R."/>
            <person name="Ness R.W."/>
            <person name="Keightley P.D."/>
        </authorList>
    </citation>
    <scope>NUCLEOTIDE SEQUENCE</scope>
    <source>
        <strain evidence="3">SAG 7.73</strain>
    </source>
</reference>
<dbReference type="OrthoDB" id="553088at2759"/>
<comment type="caution">
    <text evidence="3">The sequence shown here is derived from an EMBL/GenBank/DDBJ whole genome shotgun (WGS) entry which is preliminary data.</text>
</comment>